<evidence type="ECO:0000256" key="3">
    <source>
        <dbReference type="ARBA" id="ARBA00023163"/>
    </source>
</evidence>
<evidence type="ECO:0000259" key="5">
    <source>
        <dbReference type="PROSITE" id="PS50977"/>
    </source>
</evidence>
<dbReference type="Gene3D" id="1.10.357.10">
    <property type="entry name" value="Tetracycline Repressor, domain 2"/>
    <property type="match status" value="1"/>
</dbReference>
<dbReference type="PROSITE" id="PS50977">
    <property type="entry name" value="HTH_TETR_2"/>
    <property type="match status" value="1"/>
</dbReference>
<dbReference type="EMBL" id="BAABJP010000068">
    <property type="protein sequence ID" value="GAA5176575.1"/>
    <property type="molecule type" value="Genomic_DNA"/>
</dbReference>
<keyword evidence="2 4" id="KW-0238">DNA-binding</keyword>
<gene>
    <name evidence="6" type="ORF">GCM10023321_85320</name>
</gene>
<dbReference type="Pfam" id="PF00440">
    <property type="entry name" value="TetR_N"/>
    <property type="match status" value="1"/>
</dbReference>
<dbReference type="PRINTS" id="PR00455">
    <property type="entry name" value="HTHTETR"/>
</dbReference>
<evidence type="ECO:0000313" key="7">
    <source>
        <dbReference type="Proteomes" id="UP001428817"/>
    </source>
</evidence>
<keyword evidence="3" id="KW-0804">Transcription</keyword>
<feature type="domain" description="HTH tetR-type" evidence="5">
    <location>
        <begin position="9"/>
        <end position="69"/>
    </location>
</feature>
<dbReference type="PANTHER" id="PTHR30055">
    <property type="entry name" value="HTH-TYPE TRANSCRIPTIONAL REGULATOR RUTR"/>
    <property type="match status" value="1"/>
</dbReference>
<evidence type="ECO:0000256" key="1">
    <source>
        <dbReference type="ARBA" id="ARBA00023015"/>
    </source>
</evidence>
<dbReference type="InterPro" id="IPR050109">
    <property type="entry name" value="HTH-type_TetR-like_transc_reg"/>
</dbReference>
<feature type="DNA-binding region" description="H-T-H motif" evidence="4">
    <location>
        <begin position="32"/>
        <end position="51"/>
    </location>
</feature>
<evidence type="ECO:0000256" key="2">
    <source>
        <dbReference type="ARBA" id="ARBA00023125"/>
    </source>
</evidence>
<organism evidence="6 7">
    <name type="scientific">Pseudonocardia eucalypti</name>
    <dbReference type="NCBI Taxonomy" id="648755"/>
    <lineage>
        <taxon>Bacteria</taxon>
        <taxon>Bacillati</taxon>
        <taxon>Actinomycetota</taxon>
        <taxon>Actinomycetes</taxon>
        <taxon>Pseudonocardiales</taxon>
        <taxon>Pseudonocardiaceae</taxon>
        <taxon>Pseudonocardia</taxon>
    </lineage>
</organism>
<dbReference type="RefSeq" id="WP_185065829.1">
    <property type="nucleotide sequence ID" value="NZ_BAABJP010000068.1"/>
</dbReference>
<evidence type="ECO:0000256" key="4">
    <source>
        <dbReference type="PROSITE-ProRule" id="PRU00335"/>
    </source>
</evidence>
<protein>
    <submittedName>
        <fullName evidence="6">TetR/AcrR family transcriptional regulator</fullName>
    </submittedName>
</protein>
<keyword evidence="7" id="KW-1185">Reference proteome</keyword>
<keyword evidence="1" id="KW-0805">Transcription regulation</keyword>
<reference evidence="7" key="1">
    <citation type="journal article" date="2019" name="Int. J. Syst. Evol. Microbiol.">
        <title>The Global Catalogue of Microorganisms (GCM) 10K type strain sequencing project: providing services to taxonomists for standard genome sequencing and annotation.</title>
        <authorList>
            <consortium name="The Broad Institute Genomics Platform"/>
            <consortium name="The Broad Institute Genome Sequencing Center for Infectious Disease"/>
            <person name="Wu L."/>
            <person name="Ma J."/>
        </authorList>
    </citation>
    <scope>NUCLEOTIDE SEQUENCE [LARGE SCALE GENOMIC DNA]</scope>
    <source>
        <strain evidence="7">JCM 18303</strain>
    </source>
</reference>
<dbReference type="InterPro" id="IPR001647">
    <property type="entry name" value="HTH_TetR"/>
</dbReference>
<dbReference type="SUPFAM" id="SSF46689">
    <property type="entry name" value="Homeodomain-like"/>
    <property type="match status" value="1"/>
</dbReference>
<sequence length="200" mass="22473">MATRWGDRETRRRDILDAGRALLREKGMAAPRMREVARRAGIGLGTVYTYFATKESLYAAMYGERLDRMLVELEPVLARTNDLEELFVLVATAYRDVYAEFGKELDILTAVDRLADFEPEVGVQLATSARRLLAALRAIVDQCGAEEPELSLVLMWSTVTGLADHFTGPRHSLHRQSWDAAVRFAARTFVRGLITERTPG</sequence>
<proteinExistence type="predicted"/>
<dbReference type="Proteomes" id="UP001428817">
    <property type="component" value="Unassembled WGS sequence"/>
</dbReference>
<accession>A0ABP9RF34</accession>
<evidence type="ECO:0000313" key="6">
    <source>
        <dbReference type="EMBL" id="GAA5176575.1"/>
    </source>
</evidence>
<dbReference type="PANTHER" id="PTHR30055:SF234">
    <property type="entry name" value="HTH-TYPE TRANSCRIPTIONAL REGULATOR BETI"/>
    <property type="match status" value="1"/>
</dbReference>
<comment type="caution">
    <text evidence="6">The sequence shown here is derived from an EMBL/GenBank/DDBJ whole genome shotgun (WGS) entry which is preliminary data.</text>
</comment>
<dbReference type="InterPro" id="IPR009057">
    <property type="entry name" value="Homeodomain-like_sf"/>
</dbReference>
<name>A0ABP9RF34_9PSEU</name>